<dbReference type="Proteomes" id="UP001244011">
    <property type="component" value="Unassembled WGS sequence"/>
</dbReference>
<dbReference type="EMBL" id="MU839028">
    <property type="protein sequence ID" value="KAK1763378.1"/>
    <property type="molecule type" value="Genomic_DNA"/>
</dbReference>
<accession>A0AAJ0FHG7</accession>
<dbReference type="InterPro" id="IPR002347">
    <property type="entry name" value="SDR_fam"/>
</dbReference>
<protein>
    <submittedName>
        <fullName evidence="4">Short chain dehydrogenase protein</fullName>
    </submittedName>
</protein>
<dbReference type="RefSeq" id="XP_060279591.1">
    <property type="nucleotide sequence ID" value="XM_060429034.1"/>
</dbReference>
<dbReference type="InterPro" id="IPR036291">
    <property type="entry name" value="NAD(P)-bd_dom_sf"/>
</dbReference>
<proteinExistence type="inferred from homology"/>
<dbReference type="GO" id="GO:0016491">
    <property type="term" value="F:oxidoreductase activity"/>
    <property type="evidence" value="ECO:0007669"/>
    <property type="project" value="UniProtKB-KW"/>
</dbReference>
<evidence type="ECO:0000313" key="5">
    <source>
        <dbReference type="Proteomes" id="UP001244011"/>
    </source>
</evidence>
<name>A0AAJ0FHG7_9PEZI</name>
<keyword evidence="3" id="KW-0560">Oxidoreductase</keyword>
<dbReference type="SUPFAM" id="SSF51735">
    <property type="entry name" value="NAD(P)-binding Rossmann-fold domains"/>
    <property type="match status" value="1"/>
</dbReference>
<dbReference type="GeneID" id="85312221"/>
<dbReference type="Pfam" id="PF00106">
    <property type="entry name" value="adh_short"/>
    <property type="match status" value="1"/>
</dbReference>
<evidence type="ECO:0000256" key="3">
    <source>
        <dbReference type="ARBA" id="ARBA00023002"/>
    </source>
</evidence>
<sequence length="315" mass="34044">MTFDFNDIPDLSGRIALVTGGNTGIGEATVRHLAAHGARVYMGARSSDKAATAIARIKEAHPSADVRHLQMDHMSLASVKAAANTFTSLESELHILVNNAGIMGTELQISKDGNEAQWQTNYLAHWLLTKLLLPLIISTAEKAPRGAVRIVNVSSSRHKLFAPKEGIRFKNTALDNESKMTRYGQSKLANVLHAKTLDALYGPGSEHAQHHGPILTASLHPGAVDTQLNTQVSVKGMGWVNPVLKCAGVFSDPDDGAMASLFCASAKEFSEDMSGKYFDSKAKVINPSDLARNQGLRDELEAWTTAKMKSEGWIE</sequence>
<keyword evidence="5" id="KW-1185">Reference proteome</keyword>
<evidence type="ECO:0000256" key="1">
    <source>
        <dbReference type="ARBA" id="ARBA00006484"/>
    </source>
</evidence>
<dbReference type="PANTHER" id="PTHR24320:SF282">
    <property type="entry name" value="WW DOMAIN-CONTAINING OXIDOREDUCTASE"/>
    <property type="match status" value="1"/>
</dbReference>
<reference evidence="4" key="1">
    <citation type="submission" date="2023-06" db="EMBL/GenBank/DDBJ databases">
        <title>Genome-scale phylogeny and comparative genomics of the fungal order Sordariales.</title>
        <authorList>
            <consortium name="Lawrence Berkeley National Laboratory"/>
            <person name="Hensen N."/>
            <person name="Bonometti L."/>
            <person name="Westerberg I."/>
            <person name="Brannstrom I.O."/>
            <person name="Guillou S."/>
            <person name="Cros-Aarteil S."/>
            <person name="Calhoun S."/>
            <person name="Haridas S."/>
            <person name="Kuo A."/>
            <person name="Mondo S."/>
            <person name="Pangilinan J."/>
            <person name="Riley R."/>
            <person name="Labutti K."/>
            <person name="Andreopoulos B."/>
            <person name="Lipzen A."/>
            <person name="Chen C."/>
            <person name="Yanf M."/>
            <person name="Daum C."/>
            <person name="Ng V."/>
            <person name="Clum A."/>
            <person name="Steindorff A."/>
            <person name="Ohm R."/>
            <person name="Martin F."/>
            <person name="Silar P."/>
            <person name="Natvig D."/>
            <person name="Lalanne C."/>
            <person name="Gautier V."/>
            <person name="Ament-Velasquez S.L."/>
            <person name="Kruys A."/>
            <person name="Hutchinson M.I."/>
            <person name="Powell A.J."/>
            <person name="Barry K."/>
            <person name="Miller A.N."/>
            <person name="Grigoriev I.V."/>
            <person name="Debuchy R."/>
            <person name="Gladieux P."/>
            <person name="Thoren M.H."/>
            <person name="Johannesson H."/>
        </authorList>
    </citation>
    <scope>NUCLEOTIDE SEQUENCE</scope>
    <source>
        <strain evidence="4">8032-3</strain>
    </source>
</reference>
<evidence type="ECO:0000256" key="2">
    <source>
        <dbReference type="ARBA" id="ARBA00022857"/>
    </source>
</evidence>
<dbReference type="PANTHER" id="PTHR24320">
    <property type="entry name" value="RETINOL DEHYDROGENASE"/>
    <property type="match status" value="1"/>
</dbReference>
<gene>
    <name evidence="4" type="ORF">QBC33DRAFT_550019</name>
</gene>
<comment type="similarity">
    <text evidence="1">Belongs to the short-chain dehydrogenases/reductases (SDR) family.</text>
</comment>
<dbReference type="PRINTS" id="PR00081">
    <property type="entry name" value="GDHRDH"/>
</dbReference>
<evidence type="ECO:0000313" key="4">
    <source>
        <dbReference type="EMBL" id="KAK1763378.1"/>
    </source>
</evidence>
<organism evidence="4 5">
    <name type="scientific">Phialemonium atrogriseum</name>
    <dbReference type="NCBI Taxonomy" id="1093897"/>
    <lineage>
        <taxon>Eukaryota</taxon>
        <taxon>Fungi</taxon>
        <taxon>Dikarya</taxon>
        <taxon>Ascomycota</taxon>
        <taxon>Pezizomycotina</taxon>
        <taxon>Sordariomycetes</taxon>
        <taxon>Sordariomycetidae</taxon>
        <taxon>Cephalothecales</taxon>
        <taxon>Cephalothecaceae</taxon>
        <taxon>Phialemonium</taxon>
    </lineage>
</organism>
<keyword evidence="2" id="KW-0521">NADP</keyword>
<comment type="caution">
    <text evidence="4">The sequence shown here is derived from an EMBL/GenBank/DDBJ whole genome shotgun (WGS) entry which is preliminary data.</text>
</comment>
<dbReference type="Gene3D" id="3.40.50.720">
    <property type="entry name" value="NAD(P)-binding Rossmann-like Domain"/>
    <property type="match status" value="1"/>
</dbReference>
<dbReference type="AlphaFoldDB" id="A0AAJ0FHG7"/>